<comment type="caution">
    <text evidence="3">The sequence shown here is derived from an EMBL/GenBank/DDBJ whole genome shotgun (WGS) entry which is preliminary data.</text>
</comment>
<feature type="domain" description="GST C-terminal" evidence="2">
    <location>
        <begin position="87"/>
        <end position="208"/>
    </location>
</feature>
<dbReference type="PANTHER" id="PTHR44051">
    <property type="entry name" value="GLUTATHIONE S-TRANSFERASE-RELATED"/>
    <property type="match status" value="1"/>
</dbReference>
<dbReference type="Pfam" id="PF13417">
    <property type="entry name" value="GST_N_3"/>
    <property type="match status" value="1"/>
</dbReference>
<dbReference type="InterPro" id="IPR040079">
    <property type="entry name" value="Glutathione_S-Trfase"/>
</dbReference>
<dbReference type="Pfam" id="PF00043">
    <property type="entry name" value="GST_C"/>
    <property type="match status" value="1"/>
</dbReference>
<evidence type="ECO:0000259" key="2">
    <source>
        <dbReference type="PROSITE" id="PS50405"/>
    </source>
</evidence>
<organism evidence="3 4">
    <name type="scientific">Pacificimonas pallii</name>
    <dbReference type="NCBI Taxonomy" id="2827236"/>
    <lineage>
        <taxon>Bacteria</taxon>
        <taxon>Pseudomonadati</taxon>
        <taxon>Pseudomonadota</taxon>
        <taxon>Alphaproteobacteria</taxon>
        <taxon>Sphingomonadales</taxon>
        <taxon>Sphingosinicellaceae</taxon>
        <taxon>Pacificimonas</taxon>
    </lineage>
</organism>
<evidence type="ECO:0000259" key="1">
    <source>
        <dbReference type="PROSITE" id="PS50404"/>
    </source>
</evidence>
<feature type="domain" description="GST N-terminal" evidence="1">
    <location>
        <begin position="2"/>
        <end position="84"/>
    </location>
</feature>
<sequence length="208" mass="23555">MSTYQLYCFADSGNSYKVALFLECAGLDWTAHHIDYFGGETHSLNFRETLNSHGECPVLTTDGCVLTQSGAILTFLAEREGVFGWQDDGERYEILRWILFDNHRFTANIATYRFATYVKPGALAPDAVHFIRTRLEAALAVVEKTLSVNDYIAGTRAPTIADLSMSAYLLYTPEQHGLELERSYPSIHRWLERMRGIDGWKPPHALMP</sequence>
<dbReference type="EMBL" id="JAGSPA010000001">
    <property type="protein sequence ID" value="MBV7256132.1"/>
    <property type="molecule type" value="Genomic_DNA"/>
</dbReference>
<evidence type="ECO:0000313" key="3">
    <source>
        <dbReference type="EMBL" id="MBV7256132.1"/>
    </source>
</evidence>
<dbReference type="InterPro" id="IPR004046">
    <property type="entry name" value="GST_C"/>
</dbReference>
<dbReference type="PROSITE" id="PS50404">
    <property type="entry name" value="GST_NTER"/>
    <property type="match status" value="1"/>
</dbReference>
<keyword evidence="4" id="KW-1185">Reference proteome</keyword>
<dbReference type="InterPro" id="IPR004045">
    <property type="entry name" value="Glutathione_S-Trfase_N"/>
</dbReference>
<dbReference type="CDD" id="cd03056">
    <property type="entry name" value="GST_N_4"/>
    <property type="match status" value="1"/>
</dbReference>
<gene>
    <name evidence="3" type="ORF">KCG44_04970</name>
</gene>
<dbReference type="PANTHER" id="PTHR44051:SF2">
    <property type="entry name" value="HYPOTHETICAL GLUTATHIONE S-TRANSFERASE LIKE PROTEIN"/>
    <property type="match status" value="1"/>
</dbReference>
<dbReference type="PROSITE" id="PS50405">
    <property type="entry name" value="GST_CTER"/>
    <property type="match status" value="1"/>
</dbReference>
<evidence type="ECO:0000313" key="4">
    <source>
        <dbReference type="Proteomes" id="UP000722336"/>
    </source>
</evidence>
<reference evidence="3 4" key="1">
    <citation type="submission" date="2021-04" db="EMBL/GenBank/DDBJ databases">
        <authorList>
            <person name="Pira H."/>
            <person name="Risdian C."/>
            <person name="Wink J."/>
        </authorList>
    </citation>
    <scope>NUCLEOTIDE SEQUENCE [LARGE SCALE GENOMIC DNA]</scope>
    <source>
        <strain evidence="3 4">WHA3</strain>
    </source>
</reference>
<dbReference type="RefSeq" id="WP_218444579.1">
    <property type="nucleotide sequence ID" value="NZ_JAGSPA010000001.1"/>
</dbReference>
<protein>
    <submittedName>
        <fullName evidence="3">Glutathione S-transferase N-terminal domain-containing protein</fullName>
    </submittedName>
</protein>
<name>A0ABS6SCI2_9SPHN</name>
<dbReference type="SFLD" id="SFLDS00019">
    <property type="entry name" value="Glutathione_Transferase_(cytos"/>
    <property type="match status" value="1"/>
</dbReference>
<dbReference type="InterPro" id="IPR010987">
    <property type="entry name" value="Glutathione-S-Trfase_C-like"/>
</dbReference>
<dbReference type="SFLD" id="SFLDG00358">
    <property type="entry name" value="Main_(cytGST)"/>
    <property type="match status" value="1"/>
</dbReference>
<dbReference type="Proteomes" id="UP000722336">
    <property type="component" value="Unassembled WGS sequence"/>
</dbReference>
<accession>A0ABS6SCI2</accession>
<proteinExistence type="predicted"/>